<dbReference type="Pfam" id="PF18758">
    <property type="entry name" value="KDZ"/>
    <property type="match status" value="1"/>
</dbReference>
<dbReference type="AlphaFoldDB" id="A0A165BVD9"/>
<dbReference type="PANTHER" id="PTHR33096">
    <property type="entry name" value="CXC2 DOMAIN-CONTAINING PROTEIN"/>
    <property type="match status" value="1"/>
</dbReference>
<dbReference type="InParanoid" id="A0A165BVD9"/>
<accession>A0A165BVD9</accession>
<sequence>MVNIEEKILQCLLEHEINKDTGYVCKHCSLAGHPALFRCRDCWNSDVLCQTCLIKEHKANPFHFAEKWTGSYFKRVNLSDLGLVIHLGHGRSPCPNASVEDKQKLKIVDRNGIQTGFILYCSCPGHQPKCLQLLEHQLFPASAEQPHTAFTFQVLKHFHAETTCSRTTAYDYIKQLQKLTDGIAPQNVTNVYREFLRTARLWRHLMTKKRLGITHGIWTLLPKSYQDLVCILCPACPHPGINISAHEQTDYRSALFISIDGNFGLKHKKSASNSDDPALSDGTAYFPFNAEYLKYLKAVKNDEEVSTCNCSKIIESMFQNKPHYDVTGIIAIVCSRHGFFWPHGTVDLQKGERFCNADYALAGVLQIACDVKRIFASYDIACGFCKKIRLRFEEYFPDLLHILDRITFLIPKMHLLGHQELCRQLFSFNLTEGAGRTDGEVIERVWAQYNELIRSTREMTYGHRHDVMNDHHSSLNFEKMINLGRS</sequence>
<dbReference type="RefSeq" id="XP_040759464.1">
    <property type="nucleotide sequence ID" value="XM_040905059.1"/>
</dbReference>
<gene>
    <name evidence="2" type="ORF">LAESUDRAFT_663379</name>
</gene>
<feature type="domain" description="CxC2-like cysteine cluster KDZ transposase-associated" evidence="1">
    <location>
        <begin position="78"/>
        <end position="182"/>
    </location>
</feature>
<evidence type="ECO:0000313" key="2">
    <source>
        <dbReference type="EMBL" id="KZT01724.1"/>
    </source>
</evidence>
<evidence type="ECO:0000259" key="1">
    <source>
        <dbReference type="Pfam" id="PF18803"/>
    </source>
</evidence>
<dbReference type="Proteomes" id="UP000076871">
    <property type="component" value="Unassembled WGS sequence"/>
</dbReference>
<dbReference type="InterPro" id="IPR040521">
    <property type="entry name" value="KDZ"/>
</dbReference>
<organism evidence="2 3">
    <name type="scientific">Laetiporus sulphureus 93-53</name>
    <dbReference type="NCBI Taxonomy" id="1314785"/>
    <lineage>
        <taxon>Eukaryota</taxon>
        <taxon>Fungi</taxon>
        <taxon>Dikarya</taxon>
        <taxon>Basidiomycota</taxon>
        <taxon>Agaricomycotina</taxon>
        <taxon>Agaricomycetes</taxon>
        <taxon>Polyporales</taxon>
        <taxon>Laetiporus</taxon>
    </lineage>
</organism>
<reference evidence="2 3" key="1">
    <citation type="journal article" date="2016" name="Mol. Biol. Evol.">
        <title>Comparative Genomics of Early-Diverging Mushroom-Forming Fungi Provides Insights into the Origins of Lignocellulose Decay Capabilities.</title>
        <authorList>
            <person name="Nagy L.G."/>
            <person name="Riley R."/>
            <person name="Tritt A."/>
            <person name="Adam C."/>
            <person name="Daum C."/>
            <person name="Floudas D."/>
            <person name="Sun H."/>
            <person name="Yadav J.S."/>
            <person name="Pangilinan J."/>
            <person name="Larsson K.H."/>
            <person name="Matsuura K."/>
            <person name="Barry K."/>
            <person name="Labutti K."/>
            <person name="Kuo R."/>
            <person name="Ohm R.A."/>
            <person name="Bhattacharya S.S."/>
            <person name="Shirouzu T."/>
            <person name="Yoshinaga Y."/>
            <person name="Martin F.M."/>
            <person name="Grigoriev I.V."/>
            <person name="Hibbett D.S."/>
        </authorList>
    </citation>
    <scope>NUCLEOTIDE SEQUENCE [LARGE SCALE GENOMIC DNA]</scope>
    <source>
        <strain evidence="2 3">93-53</strain>
    </source>
</reference>
<protein>
    <recommendedName>
        <fullName evidence="1">CxC2-like cysteine cluster KDZ transposase-associated domain-containing protein</fullName>
    </recommendedName>
</protein>
<dbReference type="Pfam" id="PF18803">
    <property type="entry name" value="CxC2"/>
    <property type="match status" value="1"/>
</dbReference>
<dbReference type="GeneID" id="63822089"/>
<dbReference type="OrthoDB" id="2742161at2759"/>
<proteinExistence type="predicted"/>
<evidence type="ECO:0000313" key="3">
    <source>
        <dbReference type="Proteomes" id="UP000076871"/>
    </source>
</evidence>
<dbReference type="EMBL" id="KV427660">
    <property type="protein sequence ID" value="KZT01724.1"/>
    <property type="molecule type" value="Genomic_DNA"/>
</dbReference>
<keyword evidence="3" id="KW-1185">Reference proteome</keyword>
<dbReference type="STRING" id="1314785.A0A165BVD9"/>
<dbReference type="PANTHER" id="PTHR33096:SF1">
    <property type="entry name" value="CXC1-LIKE CYSTEINE CLUSTER ASSOCIATED WITH KDZ TRANSPOSASES DOMAIN-CONTAINING PROTEIN"/>
    <property type="match status" value="1"/>
</dbReference>
<name>A0A165BVD9_9APHY</name>
<dbReference type="InterPro" id="IPR041457">
    <property type="entry name" value="CxC2_KDZ-assoc"/>
</dbReference>